<organism evidence="1 2">
    <name type="scientific">Nitrosomonas ureae</name>
    <dbReference type="NCBI Taxonomy" id="44577"/>
    <lineage>
        <taxon>Bacteria</taxon>
        <taxon>Pseudomonadati</taxon>
        <taxon>Pseudomonadota</taxon>
        <taxon>Betaproteobacteria</taxon>
        <taxon>Nitrosomonadales</taxon>
        <taxon>Nitrosomonadaceae</taxon>
        <taxon>Nitrosomonas</taxon>
    </lineage>
</organism>
<evidence type="ECO:0000313" key="1">
    <source>
        <dbReference type="EMBL" id="SNX58749.1"/>
    </source>
</evidence>
<accession>A0A285BU65</accession>
<name>A0A285BU65_9PROT</name>
<proteinExistence type="predicted"/>
<gene>
    <name evidence="1" type="ORF">SAMN06296273_0213</name>
</gene>
<dbReference type="AlphaFoldDB" id="A0A285BU65"/>
<sequence>MNHFDLVTIDKFAELTGLTSEAIRQYKKKGQLREKIHWIKAPNGRIFIKVKAAYAWIEGKEA</sequence>
<dbReference type="EMBL" id="LT907782">
    <property type="protein sequence ID" value="SNX58749.1"/>
    <property type="molecule type" value="Genomic_DNA"/>
</dbReference>
<reference evidence="1 2" key="1">
    <citation type="submission" date="2017-08" db="EMBL/GenBank/DDBJ databases">
        <authorList>
            <person name="de Groot N.N."/>
        </authorList>
    </citation>
    <scope>NUCLEOTIDE SEQUENCE [LARGE SCALE GENOMIC DNA]</scope>
    <source>
        <strain evidence="1 2">Nm15</strain>
    </source>
</reference>
<dbReference type="OrthoDB" id="8779418at2"/>
<protein>
    <recommendedName>
        <fullName evidence="3">Helix-turn-helix domain-containing protein</fullName>
    </recommendedName>
</protein>
<evidence type="ECO:0000313" key="2">
    <source>
        <dbReference type="Proteomes" id="UP000242498"/>
    </source>
</evidence>
<evidence type="ECO:0008006" key="3">
    <source>
        <dbReference type="Google" id="ProtNLM"/>
    </source>
</evidence>
<dbReference type="RefSeq" id="WP_096291634.1">
    <property type="nucleotide sequence ID" value="NZ_LT907782.1"/>
</dbReference>
<dbReference type="Proteomes" id="UP000242498">
    <property type="component" value="Chromosome I"/>
</dbReference>